<evidence type="ECO:0000313" key="5">
    <source>
        <dbReference type="Proteomes" id="UP000023152"/>
    </source>
</evidence>
<dbReference type="GO" id="GO:0051603">
    <property type="term" value="P:proteolysis involved in protein catabolic process"/>
    <property type="evidence" value="ECO:0007669"/>
    <property type="project" value="InterPro"/>
</dbReference>
<dbReference type="PANTHER" id="PTHR32194">
    <property type="entry name" value="METALLOPROTEASE TLDD"/>
    <property type="match status" value="1"/>
</dbReference>
<comment type="caution">
    <text evidence="4">The sequence shown here is derived from an EMBL/GenBank/DDBJ whole genome shotgun (WGS) entry which is preliminary data.</text>
</comment>
<dbReference type="SUPFAM" id="SSF56235">
    <property type="entry name" value="N-terminal nucleophile aminohydrolases (Ntn hydrolases)"/>
    <property type="match status" value="1"/>
</dbReference>
<dbReference type="GO" id="GO:0005737">
    <property type="term" value="C:cytoplasm"/>
    <property type="evidence" value="ECO:0007669"/>
    <property type="project" value="TreeGrafter"/>
</dbReference>
<reference evidence="4 5" key="1">
    <citation type="journal article" date="2013" name="Curr. Biol.">
        <title>The Genome of the Foraminiferan Reticulomyxa filosa.</title>
        <authorList>
            <person name="Glockner G."/>
            <person name="Hulsmann N."/>
            <person name="Schleicher M."/>
            <person name="Noegel A.A."/>
            <person name="Eichinger L."/>
            <person name="Gallinger C."/>
            <person name="Pawlowski J."/>
            <person name="Sierra R."/>
            <person name="Euteneuer U."/>
            <person name="Pillet L."/>
            <person name="Moustafa A."/>
            <person name="Platzer M."/>
            <person name="Groth M."/>
            <person name="Szafranski K."/>
            <person name="Schliwa M."/>
        </authorList>
    </citation>
    <scope>NUCLEOTIDE SEQUENCE [LARGE SCALE GENOMIC DNA]</scope>
</reference>
<dbReference type="Gene3D" id="3.60.20.10">
    <property type="entry name" value="Glutamine Phosphoribosylpyrophosphate, subunit 1, domain 1"/>
    <property type="match status" value="1"/>
</dbReference>
<protein>
    <submittedName>
        <fullName evidence="4">Proteasome subunit beta type 6</fullName>
    </submittedName>
</protein>
<dbReference type="GO" id="GO:0005839">
    <property type="term" value="C:proteasome core complex"/>
    <property type="evidence" value="ECO:0007669"/>
    <property type="project" value="InterPro"/>
</dbReference>
<dbReference type="InterPro" id="IPR023333">
    <property type="entry name" value="Proteasome_suB-type"/>
</dbReference>
<keyword evidence="5" id="KW-1185">Reference proteome</keyword>
<evidence type="ECO:0000313" key="4">
    <source>
        <dbReference type="EMBL" id="ETO34422.1"/>
    </source>
</evidence>
<accession>X6P9W1</accession>
<keyword evidence="2" id="KW-0645">Protease</keyword>
<dbReference type="GO" id="GO:0008233">
    <property type="term" value="F:peptidase activity"/>
    <property type="evidence" value="ECO:0007669"/>
    <property type="project" value="UniProtKB-KW"/>
</dbReference>
<keyword evidence="3" id="KW-0378">Hydrolase</keyword>
<name>X6P9W1_RETFI</name>
<dbReference type="AlphaFoldDB" id="X6P9W1"/>
<keyword evidence="1" id="KW-0963">Cytoplasm</keyword>
<dbReference type="PANTHER" id="PTHR32194:SF0">
    <property type="entry name" value="ATP-DEPENDENT PROTEASE SUBUNIT HSLV"/>
    <property type="match status" value="1"/>
</dbReference>
<proteinExistence type="predicted"/>
<evidence type="ECO:0000256" key="2">
    <source>
        <dbReference type="ARBA" id="ARBA00022670"/>
    </source>
</evidence>
<dbReference type="InterPro" id="IPR029055">
    <property type="entry name" value="Ntn_hydrolases_N"/>
</dbReference>
<dbReference type="EMBL" id="ASPP01002583">
    <property type="protein sequence ID" value="ETO34422.1"/>
    <property type="molecule type" value="Genomic_DNA"/>
</dbReference>
<dbReference type="Proteomes" id="UP000023152">
    <property type="component" value="Unassembled WGS sequence"/>
</dbReference>
<organism evidence="4 5">
    <name type="scientific">Reticulomyxa filosa</name>
    <dbReference type="NCBI Taxonomy" id="46433"/>
    <lineage>
        <taxon>Eukaryota</taxon>
        <taxon>Sar</taxon>
        <taxon>Rhizaria</taxon>
        <taxon>Retaria</taxon>
        <taxon>Foraminifera</taxon>
        <taxon>Monothalamids</taxon>
        <taxon>Reticulomyxidae</taxon>
        <taxon>Reticulomyxa</taxon>
    </lineage>
</organism>
<dbReference type="OMA" id="PWAGEVH"/>
<evidence type="ECO:0000256" key="1">
    <source>
        <dbReference type="ARBA" id="ARBA00022490"/>
    </source>
</evidence>
<keyword evidence="4" id="KW-0647">Proteasome</keyword>
<sequence>MITKKKKKNGILADTQNIGDYVAYYLKQLSSELNESPRVELAAKTRLEASVIISGWDKYKGGQVYEVTLGGTQFRKVSYSAGGSGSAFIFGYCDSMFKNHEELYNSAEKCKQFAIKALSLALLRDTSSDGLIRLAVVTKKGVQRETIKPLDPLKSSEPFTNI</sequence>
<evidence type="ECO:0000256" key="3">
    <source>
        <dbReference type="ARBA" id="ARBA00022801"/>
    </source>
</evidence>
<gene>
    <name evidence="4" type="ORF">RFI_02674</name>
</gene>
<dbReference type="InterPro" id="IPR001353">
    <property type="entry name" value="Proteasome_sua/b"/>
</dbReference>
<dbReference type="Pfam" id="PF00227">
    <property type="entry name" value="Proteasome"/>
    <property type="match status" value="1"/>
</dbReference>
<dbReference type="OrthoDB" id="7854943at2759"/>